<evidence type="ECO:0000259" key="8">
    <source>
        <dbReference type="PROSITE" id="PS50112"/>
    </source>
</evidence>
<comment type="subcellular location">
    <subcellularLocation>
        <location evidence="1">Nucleus</location>
    </subcellularLocation>
</comment>
<feature type="compositionally biased region" description="Basic and acidic residues" evidence="7">
    <location>
        <begin position="164"/>
        <end position="174"/>
    </location>
</feature>
<dbReference type="Gene3D" id="3.30.450.20">
    <property type="entry name" value="PAS domain"/>
    <property type="match status" value="2"/>
</dbReference>
<dbReference type="EMBL" id="CAJNOR010002069">
    <property type="protein sequence ID" value="CAF1243307.1"/>
    <property type="molecule type" value="Genomic_DNA"/>
</dbReference>
<evidence type="ECO:0000256" key="5">
    <source>
        <dbReference type="ARBA" id="ARBA00023163"/>
    </source>
</evidence>
<dbReference type="InterPro" id="IPR050933">
    <property type="entry name" value="Circadian_TF"/>
</dbReference>
<keyword evidence="2" id="KW-0677">Repeat</keyword>
<dbReference type="SUPFAM" id="SSF47459">
    <property type="entry name" value="HLH, helix-loop-helix DNA-binding domain"/>
    <property type="match status" value="1"/>
</dbReference>
<dbReference type="Pfam" id="PF00989">
    <property type="entry name" value="PAS"/>
    <property type="match status" value="1"/>
</dbReference>
<dbReference type="PANTHER" id="PTHR23042">
    <property type="entry name" value="CIRCADIAN PROTEIN CLOCK/ARNT/BMAL/PAS"/>
    <property type="match status" value="1"/>
</dbReference>
<keyword evidence="3" id="KW-0805">Transcription regulation</keyword>
<organism evidence="10 11">
    <name type="scientific">Adineta ricciae</name>
    <name type="common">Rotifer</name>
    <dbReference type="NCBI Taxonomy" id="249248"/>
    <lineage>
        <taxon>Eukaryota</taxon>
        <taxon>Metazoa</taxon>
        <taxon>Spiralia</taxon>
        <taxon>Gnathifera</taxon>
        <taxon>Rotifera</taxon>
        <taxon>Eurotatoria</taxon>
        <taxon>Bdelloidea</taxon>
        <taxon>Adinetida</taxon>
        <taxon>Adinetidae</taxon>
        <taxon>Adineta</taxon>
    </lineage>
</organism>
<dbReference type="SMART" id="SM00091">
    <property type="entry name" value="PAS"/>
    <property type="match status" value="2"/>
</dbReference>
<proteinExistence type="predicted"/>
<evidence type="ECO:0000256" key="1">
    <source>
        <dbReference type="ARBA" id="ARBA00004123"/>
    </source>
</evidence>
<evidence type="ECO:0000313" key="11">
    <source>
        <dbReference type="Proteomes" id="UP000663828"/>
    </source>
</evidence>
<dbReference type="Pfam" id="PF00010">
    <property type="entry name" value="HLH"/>
    <property type="match status" value="1"/>
</dbReference>
<protein>
    <submittedName>
        <fullName evidence="10">Uncharacterized protein</fullName>
    </submittedName>
</protein>
<dbReference type="GO" id="GO:0005634">
    <property type="term" value="C:nucleus"/>
    <property type="evidence" value="ECO:0007669"/>
    <property type="project" value="UniProtKB-SubCell"/>
</dbReference>
<feature type="region of interest" description="Disordered" evidence="7">
    <location>
        <begin position="627"/>
        <end position="650"/>
    </location>
</feature>
<gene>
    <name evidence="10" type="ORF">XAT740_LOCUS25856</name>
</gene>
<evidence type="ECO:0000256" key="7">
    <source>
        <dbReference type="SAM" id="MobiDB-lite"/>
    </source>
</evidence>
<dbReference type="SUPFAM" id="SSF55785">
    <property type="entry name" value="PYP-like sensor domain (PAS domain)"/>
    <property type="match status" value="2"/>
</dbReference>
<evidence type="ECO:0000313" key="10">
    <source>
        <dbReference type="EMBL" id="CAF1243307.1"/>
    </source>
</evidence>
<dbReference type="Proteomes" id="UP000663828">
    <property type="component" value="Unassembled WGS sequence"/>
</dbReference>
<dbReference type="SMART" id="SM00353">
    <property type="entry name" value="HLH"/>
    <property type="match status" value="1"/>
</dbReference>
<keyword evidence="4" id="KW-0238">DNA-binding</keyword>
<dbReference type="InterPro" id="IPR013767">
    <property type="entry name" value="PAS_fold"/>
</dbReference>
<dbReference type="InterPro" id="IPR035965">
    <property type="entry name" value="PAS-like_dom_sf"/>
</dbReference>
<dbReference type="GO" id="GO:0005667">
    <property type="term" value="C:transcription regulator complex"/>
    <property type="evidence" value="ECO:0007669"/>
    <property type="project" value="InterPro"/>
</dbReference>
<dbReference type="GO" id="GO:0003700">
    <property type="term" value="F:DNA-binding transcription factor activity"/>
    <property type="evidence" value="ECO:0007669"/>
    <property type="project" value="InterPro"/>
</dbReference>
<dbReference type="Gene3D" id="4.10.280.10">
    <property type="entry name" value="Helix-loop-helix DNA-binding domain"/>
    <property type="match status" value="1"/>
</dbReference>
<dbReference type="InterPro" id="IPR036638">
    <property type="entry name" value="HLH_DNA-bd_sf"/>
</dbReference>
<dbReference type="PROSITE" id="PS50888">
    <property type="entry name" value="BHLH"/>
    <property type="match status" value="1"/>
</dbReference>
<accession>A0A814ZF91</accession>
<evidence type="ECO:0000256" key="2">
    <source>
        <dbReference type="ARBA" id="ARBA00022737"/>
    </source>
</evidence>
<dbReference type="InterPro" id="IPR011598">
    <property type="entry name" value="bHLH_dom"/>
</dbReference>
<name>A0A814ZF91_ADIRI</name>
<keyword evidence="11" id="KW-1185">Reference proteome</keyword>
<dbReference type="AlphaFoldDB" id="A0A814ZF91"/>
<feature type="region of interest" description="Disordered" evidence="7">
    <location>
        <begin position="76"/>
        <end position="174"/>
    </location>
</feature>
<dbReference type="GO" id="GO:0046983">
    <property type="term" value="F:protein dimerization activity"/>
    <property type="evidence" value="ECO:0007669"/>
    <property type="project" value="InterPro"/>
</dbReference>
<evidence type="ECO:0000259" key="9">
    <source>
        <dbReference type="PROSITE" id="PS50888"/>
    </source>
</evidence>
<comment type="caution">
    <text evidence="10">The sequence shown here is derived from an EMBL/GenBank/DDBJ whole genome shotgun (WGS) entry which is preliminary data.</text>
</comment>
<keyword evidence="6" id="KW-0539">Nucleus</keyword>
<feature type="compositionally biased region" description="Polar residues" evidence="7">
    <location>
        <begin position="145"/>
        <end position="161"/>
    </location>
</feature>
<dbReference type="PRINTS" id="PR00785">
    <property type="entry name" value="NCTRNSLOCATR"/>
</dbReference>
<dbReference type="Pfam" id="PF14598">
    <property type="entry name" value="PAS_11"/>
    <property type="match status" value="1"/>
</dbReference>
<keyword evidence="5" id="KW-0804">Transcription</keyword>
<feature type="domain" description="PAS" evidence="8">
    <location>
        <begin position="251"/>
        <end position="322"/>
    </location>
</feature>
<dbReference type="GO" id="GO:0005737">
    <property type="term" value="C:cytoplasm"/>
    <property type="evidence" value="ECO:0007669"/>
    <property type="project" value="InterPro"/>
</dbReference>
<dbReference type="InterPro" id="IPR001067">
    <property type="entry name" value="Nuc_translocat"/>
</dbReference>
<evidence type="ECO:0000256" key="3">
    <source>
        <dbReference type="ARBA" id="ARBA00023015"/>
    </source>
</evidence>
<feature type="domain" description="BHLH" evidence="9">
    <location>
        <begin position="170"/>
        <end position="223"/>
    </location>
</feature>
<sequence>MSSTNHGSSEMPSFDDISQAHTSHVYTEPNAPYITATSSAVSSMNAHQVYYNNSLPPPQQHLHVQSSALYPSGTLSHVQHQRDFSNSSSSVASSSSSLGSPHRTGNRKRSSDKPTGSTKTNMKRKAPNDDDDDDDEENKYYLRNAPTSTGLMSNHTFNNDGTNDEDRGKQARENHCEIERRRRVKMATYFTELCDMVPTCSNLARKPDKLTILRMAAQFMKTLRANNHLLASNTITTAQQQDSHKPSFLNDQELKYLMMESCDAFLFALDCDNLHVIYVSDAIQHILSYACQDWYSKYFCDFVHPDDVEKVREQFNLQAQDSSSNDSNSGRVLDIKTGTIKKDGHGSNTRLGSSKRSFICRIRVNPTNSTGHTYRNSLVNPFTLRCRHRMSLGPSIDGHHYEVVHVSGYIRNLNTHHPSSSTNNNQVAFVGIARVQNSLAANVNDLTNHPLTTMNSVTTEFTCRCHPDTGEVLFIDQRCTPIIGYESRELLHKTIYEQIHPDDQMNFQELFKRIVTPSKDLTDTPQHMTDIMIHFRTHLENEYVALKASMYAFSNPCSDQIEFVILTFQSNQTIPRTSVIANTTDYHHSSYGVYSRPDTNPTIQYPPQSLTTFNKSEVQEYPTANEINNEPTYASNTGGTTWTPGNDSWITTSDGTTSHISNIQNQANLPLYRQ</sequence>
<dbReference type="CDD" id="cd00130">
    <property type="entry name" value="PAS"/>
    <property type="match status" value="2"/>
</dbReference>
<reference evidence="10" key="1">
    <citation type="submission" date="2021-02" db="EMBL/GenBank/DDBJ databases">
        <authorList>
            <person name="Nowell W R."/>
        </authorList>
    </citation>
    <scope>NUCLEOTIDE SEQUENCE</scope>
</reference>
<feature type="domain" description="PAS" evidence="8">
    <location>
        <begin position="470"/>
        <end position="518"/>
    </location>
</feature>
<dbReference type="GO" id="GO:0003677">
    <property type="term" value="F:DNA binding"/>
    <property type="evidence" value="ECO:0007669"/>
    <property type="project" value="UniProtKB-KW"/>
</dbReference>
<dbReference type="InterPro" id="IPR000014">
    <property type="entry name" value="PAS"/>
</dbReference>
<evidence type="ECO:0000256" key="6">
    <source>
        <dbReference type="ARBA" id="ARBA00023242"/>
    </source>
</evidence>
<evidence type="ECO:0000256" key="4">
    <source>
        <dbReference type="ARBA" id="ARBA00023125"/>
    </source>
</evidence>
<feature type="compositionally biased region" description="Low complexity" evidence="7">
    <location>
        <begin position="85"/>
        <end position="100"/>
    </location>
</feature>
<dbReference type="PROSITE" id="PS50112">
    <property type="entry name" value="PAS"/>
    <property type="match status" value="2"/>
</dbReference>